<evidence type="ECO:0000256" key="1">
    <source>
        <dbReference type="SAM" id="Phobius"/>
    </source>
</evidence>
<keyword evidence="1" id="KW-0812">Transmembrane</keyword>
<accession>A0A9W4UP07</accession>
<feature type="transmembrane region" description="Helical" evidence="1">
    <location>
        <begin position="49"/>
        <end position="75"/>
    </location>
</feature>
<protein>
    <submittedName>
        <fullName evidence="2">Uncharacterized protein</fullName>
    </submittedName>
</protein>
<comment type="caution">
    <text evidence="2">The sequence shown here is derived from an EMBL/GenBank/DDBJ whole genome shotgun (WGS) entry which is preliminary data.</text>
</comment>
<organism evidence="2 3">
    <name type="scientific">Periconia digitata</name>
    <dbReference type="NCBI Taxonomy" id="1303443"/>
    <lineage>
        <taxon>Eukaryota</taxon>
        <taxon>Fungi</taxon>
        <taxon>Dikarya</taxon>
        <taxon>Ascomycota</taxon>
        <taxon>Pezizomycotina</taxon>
        <taxon>Dothideomycetes</taxon>
        <taxon>Pleosporomycetidae</taxon>
        <taxon>Pleosporales</taxon>
        <taxon>Massarineae</taxon>
        <taxon>Periconiaceae</taxon>
        <taxon>Periconia</taxon>
    </lineage>
</organism>
<name>A0A9W4UP07_9PLEO</name>
<keyword evidence="1" id="KW-0472">Membrane</keyword>
<reference evidence="2" key="1">
    <citation type="submission" date="2023-01" db="EMBL/GenBank/DDBJ databases">
        <authorList>
            <person name="Van Ghelder C."/>
            <person name="Rancurel C."/>
        </authorList>
    </citation>
    <scope>NUCLEOTIDE SEQUENCE</scope>
    <source>
        <strain evidence="2">CNCM I-4278</strain>
    </source>
</reference>
<dbReference type="Proteomes" id="UP001152607">
    <property type="component" value="Unassembled WGS sequence"/>
</dbReference>
<sequence length="113" mass="13163">MFVSPSCSFVRCFRNIKRSEPHHDWEVRTKSCLKPTNQSITMTHNTSDALGASILAIEFYGHCTFFFRFFFLLLFSSRRLWVVIFPHGPRHPDCLELRNPCLGSGVMLFSYIL</sequence>
<evidence type="ECO:0000313" key="2">
    <source>
        <dbReference type="EMBL" id="CAI6338487.1"/>
    </source>
</evidence>
<keyword evidence="3" id="KW-1185">Reference proteome</keyword>
<dbReference type="EMBL" id="CAOQHR010000008">
    <property type="protein sequence ID" value="CAI6338487.1"/>
    <property type="molecule type" value="Genomic_DNA"/>
</dbReference>
<dbReference type="AlphaFoldDB" id="A0A9W4UP07"/>
<gene>
    <name evidence="2" type="ORF">PDIGIT_LOCUS11615</name>
</gene>
<proteinExistence type="predicted"/>
<keyword evidence="1" id="KW-1133">Transmembrane helix</keyword>
<evidence type="ECO:0000313" key="3">
    <source>
        <dbReference type="Proteomes" id="UP001152607"/>
    </source>
</evidence>